<evidence type="ECO:0000256" key="1">
    <source>
        <dbReference type="SAM" id="MobiDB-lite"/>
    </source>
</evidence>
<feature type="non-terminal residue" evidence="2">
    <location>
        <position position="1"/>
    </location>
</feature>
<protein>
    <submittedName>
        <fullName evidence="2">Uncharacterized protein</fullName>
    </submittedName>
</protein>
<dbReference type="EMBL" id="PUEV01000104">
    <property type="protein sequence ID" value="PQM50426.1"/>
    <property type="molecule type" value="Genomic_DNA"/>
</dbReference>
<sequence length="63" mass="6355">LADTGQPAAAERLAEAARDAVARIDEVIDALFAASTDQDAPDGAPWSQLTVGQGDGGPAHAVR</sequence>
<evidence type="ECO:0000313" key="3">
    <source>
        <dbReference type="Proteomes" id="UP000237911"/>
    </source>
</evidence>
<feature type="region of interest" description="Disordered" evidence="1">
    <location>
        <begin position="36"/>
        <end position="63"/>
    </location>
</feature>
<gene>
    <name evidence="2" type="ORF">C5U48_19985</name>
</gene>
<accession>A0A9X7NX04</accession>
<dbReference type="Proteomes" id="UP000237911">
    <property type="component" value="Unassembled WGS sequence"/>
</dbReference>
<proteinExistence type="predicted"/>
<organism evidence="2 3">
    <name type="scientific">Mycolicibacter virginiensis</name>
    <dbReference type="NCBI Taxonomy" id="1795032"/>
    <lineage>
        <taxon>Bacteria</taxon>
        <taxon>Bacillati</taxon>
        <taxon>Actinomycetota</taxon>
        <taxon>Actinomycetes</taxon>
        <taxon>Mycobacteriales</taxon>
        <taxon>Mycobacteriaceae</taxon>
        <taxon>Mycolicibacter</taxon>
    </lineage>
</organism>
<name>A0A9X7NX04_9MYCO</name>
<evidence type="ECO:0000313" key="2">
    <source>
        <dbReference type="EMBL" id="PQM50426.1"/>
    </source>
</evidence>
<dbReference type="AlphaFoldDB" id="A0A9X7NX04"/>
<comment type="caution">
    <text evidence="2">The sequence shown here is derived from an EMBL/GenBank/DDBJ whole genome shotgun (WGS) entry which is preliminary data.</text>
</comment>
<keyword evidence="3" id="KW-1185">Reference proteome</keyword>
<reference evidence="2 3" key="1">
    <citation type="submission" date="2018-02" db="EMBL/GenBank/DDBJ databases">
        <title>Draft genome sequence of Mycobacterium virginiense isolated from mud of a swine farm in Japan.</title>
        <authorList>
            <person name="Ohya K."/>
        </authorList>
    </citation>
    <scope>NUCLEOTIDE SEQUENCE [LARGE SCALE GENOMIC DNA]</scope>
    <source>
        <strain evidence="2 3">GF75</strain>
    </source>
</reference>
<dbReference type="RefSeq" id="WP_165797936.1">
    <property type="nucleotide sequence ID" value="NZ_PUEV01000104.1"/>
</dbReference>